<dbReference type="AlphaFoldDB" id="A0A4C1TZ65"/>
<dbReference type="InterPro" id="IPR036397">
    <property type="entry name" value="RNaseH_sf"/>
</dbReference>
<accession>A0A4C1TZ65</accession>
<dbReference type="EMBL" id="BGZK01000106">
    <property type="protein sequence ID" value="GBP19297.1"/>
    <property type="molecule type" value="Genomic_DNA"/>
</dbReference>
<dbReference type="Gene3D" id="3.30.420.10">
    <property type="entry name" value="Ribonuclease H-like superfamily/Ribonuclease H"/>
    <property type="match status" value="1"/>
</dbReference>
<dbReference type="OrthoDB" id="411823at2759"/>
<organism evidence="1 2">
    <name type="scientific">Eumeta variegata</name>
    <name type="common">Bagworm moth</name>
    <name type="synonym">Eumeta japonica</name>
    <dbReference type="NCBI Taxonomy" id="151549"/>
    <lineage>
        <taxon>Eukaryota</taxon>
        <taxon>Metazoa</taxon>
        <taxon>Ecdysozoa</taxon>
        <taxon>Arthropoda</taxon>
        <taxon>Hexapoda</taxon>
        <taxon>Insecta</taxon>
        <taxon>Pterygota</taxon>
        <taxon>Neoptera</taxon>
        <taxon>Endopterygota</taxon>
        <taxon>Lepidoptera</taxon>
        <taxon>Glossata</taxon>
        <taxon>Ditrysia</taxon>
        <taxon>Tineoidea</taxon>
        <taxon>Psychidae</taxon>
        <taxon>Oiketicinae</taxon>
        <taxon>Eumeta</taxon>
    </lineage>
</organism>
<sequence length="198" mass="21684">MSIAFSPARYVSRPVLLSGKAFCLPCPPGRWYLKEKGMLSSTTDSVEPPSIALSRKMPPRSSLVVSTGPKTYHPVVHEATRDLSEIIVEGRTVRLFWVRVHAGITGNERPDELARRAALTKKTAANYNNSIIFKDTKLATDTAAVGRLAKSASGVVNKAFGGNFEIVPLARHYTWGNLCVSHNPLFPTIASIHISDWL</sequence>
<dbReference type="GO" id="GO:0003676">
    <property type="term" value="F:nucleic acid binding"/>
    <property type="evidence" value="ECO:0007669"/>
    <property type="project" value="InterPro"/>
</dbReference>
<keyword evidence="2" id="KW-1185">Reference proteome</keyword>
<evidence type="ECO:0008006" key="3">
    <source>
        <dbReference type="Google" id="ProtNLM"/>
    </source>
</evidence>
<gene>
    <name evidence="1" type="ORF">EVAR_79897_1</name>
</gene>
<dbReference type="SUPFAM" id="SSF53098">
    <property type="entry name" value="Ribonuclease H-like"/>
    <property type="match status" value="1"/>
</dbReference>
<protein>
    <recommendedName>
        <fullName evidence="3">RNase H type-1 domain-containing protein</fullName>
    </recommendedName>
</protein>
<evidence type="ECO:0000313" key="2">
    <source>
        <dbReference type="Proteomes" id="UP000299102"/>
    </source>
</evidence>
<comment type="caution">
    <text evidence="1">The sequence shown here is derived from an EMBL/GenBank/DDBJ whole genome shotgun (WGS) entry which is preliminary data.</text>
</comment>
<evidence type="ECO:0000313" key="1">
    <source>
        <dbReference type="EMBL" id="GBP19297.1"/>
    </source>
</evidence>
<dbReference type="Proteomes" id="UP000299102">
    <property type="component" value="Unassembled WGS sequence"/>
</dbReference>
<name>A0A4C1TZ65_EUMVA</name>
<proteinExistence type="predicted"/>
<dbReference type="InterPro" id="IPR012337">
    <property type="entry name" value="RNaseH-like_sf"/>
</dbReference>
<reference evidence="1 2" key="1">
    <citation type="journal article" date="2019" name="Commun. Biol.">
        <title>The bagworm genome reveals a unique fibroin gene that provides high tensile strength.</title>
        <authorList>
            <person name="Kono N."/>
            <person name="Nakamura H."/>
            <person name="Ohtoshi R."/>
            <person name="Tomita M."/>
            <person name="Numata K."/>
            <person name="Arakawa K."/>
        </authorList>
    </citation>
    <scope>NUCLEOTIDE SEQUENCE [LARGE SCALE GENOMIC DNA]</scope>
</reference>